<evidence type="ECO:0008006" key="5">
    <source>
        <dbReference type="Google" id="ProtNLM"/>
    </source>
</evidence>
<feature type="coiled-coil region" evidence="1">
    <location>
        <begin position="82"/>
        <end position="109"/>
    </location>
</feature>
<dbReference type="Proteomes" id="UP000266301">
    <property type="component" value="Chromosome"/>
</dbReference>
<feature type="transmembrane region" description="Helical" evidence="2">
    <location>
        <begin position="54"/>
        <end position="72"/>
    </location>
</feature>
<evidence type="ECO:0000256" key="1">
    <source>
        <dbReference type="SAM" id="Coils"/>
    </source>
</evidence>
<evidence type="ECO:0000313" key="4">
    <source>
        <dbReference type="Proteomes" id="UP000266301"/>
    </source>
</evidence>
<organism evidence="3 4">
    <name type="scientific">Clostridium fermenticellae</name>
    <dbReference type="NCBI Taxonomy" id="2068654"/>
    <lineage>
        <taxon>Bacteria</taxon>
        <taxon>Bacillati</taxon>
        <taxon>Bacillota</taxon>
        <taxon>Clostridia</taxon>
        <taxon>Eubacteriales</taxon>
        <taxon>Clostridiaceae</taxon>
        <taxon>Clostridium</taxon>
    </lineage>
</organism>
<dbReference type="EMBL" id="CP032416">
    <property type="protein sequence ID" value="AYD40637.1"/>
    <property type="molecule type" value="Genomic_DNA"/>
</dbReference>
<sequence>MIVVNKDTDTIHGNTVLKPEEIPDYNKDYLENNKEKILKRKKLKQKRVKNKVKTLRNIICIFVVGLVLIGRYCNIYNMQMQLNAIDSNINKLVSENEQLKVNLVQYNNIQYIESTAVNRLHMVFPDKKSAVYMDLDKKNINTTPKKETKGINGQNLWNKLVKNLY</sequence>
<keyword evidence="1" id="KW-0175">Coiled coil</keyword>
<accession>A0A386H4H7</accession>
<dbReference type="AlphaFoldDB" id="A0A386H4H7"/>
<keyword evidence="4" id="KW-1185">Reference proteome</keyword>
<evidence type="ECO:0000256" key="2">
    <source>
        <dbReference type="SAM" id="Phobius"/>
    </source>
</evidence>
<reference evidence="3 4" key="1">
    <citation type="journal article" date="2019" name="Int. J. Syst. Evol. Microbiol.">
        <title>Clostridium fermenticellae sp. nov., isolated from the mud in a fermentation cellar for the production of the Chinese liquor, baijiu.</title>
        <authorList>
            <person name="Xu P.X."/>
            <person name="Chai L.J."/>
            <person name="Qiu T."/>
            <person name="Zhang X.J."/>
            <person name="Lu Z.M."/>
            <person name="Xiao C."/>
            <person name="Wang S.T."/>
            <person name="Shen C.H."/>
            <person name="Shi J.S."/>
            <person name="Xu Z.H."/>
        </authorList>
    </citation>
    <scope>NUCLEOTIDE SEQUENCE [LARGE SCALE GENOMIC DNA]</scope>
    <source>
        <strain evidence="3 4">JN500901</strain>
    </source>
</reference>
<keyword evidence="2" id="KW-0472">Membrane</keyword>
<gene>
    <name evidence="3" type="ORF">D4Z93_08880</name>
</gene>
<protein>
    <recommendedName>
        <fullName evidence="5">Cell division protein FtsL</fullName>
    </recommendedName>
</protein>
<keyword evidence="2" id="KW-0812">Transmembrane</keyword>
<evidence type="ECO:0000313" key="3">
    <source>
        <dbReference type="EMBL" id="AYD40637.1"/>
    </source>
</evidence>
<dbReference type="RefSeq" id="WP_119972701.1">
    <property type="nucleotide sequence ID" value="NZ_CP032416.1"/>
</dbReference>
<keyword evidence="2" id="KW-1133">Transmembrane helix</keyword>
<dbReference type="KEGG" id="cfer:D4Z93_08880"/>
<name>A0A386H4H7_9CLOT</name>
<dbReference type="OrthoDB" id="1930571at2"/>
<proteinExistence type="predicted"/>